<reference evidence="1 2" key="1">
    <citation type="journal article" date="2019" name="Commun. Biol.">
        <title>The bagworm genome reveals a unique fibroin gene that provides high tensile strength.</title>
        <authorList>
            <person name="Kono N."/>
            <person name="Nakamura H."/>
            <person name="Ohtoshi R."/>
            <person name="Tomita M."/>
            <person name="Numata K."/>
            <person name="Arakawa K."/>
        </authorList>
    </citation>
    <scope>NUCLEOTIDE SEQUENCE [LARGE SCALE GENOMIC DNA]</scope>
</reference>
<dbReference type="EMBL" id="BGZK01001369">
    <property type="protein sequence ID" value="GBP78431.1"/>
    <property type="molecule type" value="Genomic_DNA"/>
</dbReference>
<dbReference type="Proteomes" id="UP000299102">
    <property type="component" value="Unassembled WGS sequence"/>
</dbReference>
<evidence type="ECO:0000313" key="2">
    <source>
        <dbReference type="Proteomes" id="UP000299102"/>
    </source>
</evidence>
<gene>
    <name evidence="1" type="ORF">EVAR_63382_1</name>
</gene>
<sequence length="104" mass="11366">MYDDIPSRGRGDSLWRDGLQGVFPDSFGTAPPPRGLERPTRGVHYFYERRNRLFEKSPSAVSCAEQGILICTPESGGIRLKPLKLCTASARASGSAAATCLHRE</sequence>
<evidence type="ECO:0000313" key="1">
    <source>
        <dbReference type="EMBL" id="GBP78431.1"/>
    </source>
</evidence>
<keyword evidence="2" id="KW-1185">Reference proteome</keyword>
<organism evidence="1 2">
    <name type="scientific">Eumeta variegata</name>
    <name type="common">Bagworm moth</name>
    <name type="synonym">Eumeta japonica</name>
    <dbReference type="NCBI Taxonomy" id="151549"/>
    <lineage>
        <taxon>Eukaryota</taxon>
        <taxon>Metazoa</taxon>
        <taxon>Ecdysozoa</taxon>
        <taxon>Arthropoda</taxon>
        <taxon>Hexapoda</taxon>
        <taxon>Insecta</taxon>
        <taxon>Pterygota</taxon>
        <taxon>Neoptera</taxon>
        <taxon>Endopterygota</taxon>
        <taxon>Lepidoptera</taxon>
        <taxon>Glossata</taxon>
        <taxon>Ditrysia</taxon>
        <taxon>Tineoidea</taxon>
        <taxon>Psychidae</taxon>
        <taxon>Oiketicinae</taxon>
        <taxon>Eumeta</taxon>
    </lineage>
</organism>
<proteinExistence type="predicted"/>
<protein>
    <submittedName>
        <fullName evidence="1">Uncharacterized protein</fullName>
    </submittedName>
</protein>
<comment type="caution">
    <text evidence="1">The sequence shown here is derived from an EMBL/GenBank/DDBJ whole genome shotgun (WGS) entry which is preliminary data.</text>
</comment>
<dbReference type="AlphaFoldDB" id="A0A4C1YPQ5"/>
<accession>A0A4C1YPQ5</accession>
<name>A0A4C1YPQ5_EUMVA</name>